<sequence>MAGRDAWGTQFKRDSTGAGAFVTIASIADISGPERSREEIEVTAHDSPDQYKEYVKGLKDGGEVTITLNYDPAQSTHRDLDGDFEENALLDYQVVVLPGDADELTIEFSGLCTSLSESYPVDDKMEMEATFRISGKATRTYAGA</sequence>
<dbReference type="RefSeq" id="WP_380617600.1">
    <property type="nucleotide sequence ID" value="NZ_JBHSDK010000002.1"/>
</dbReference>
<evidence type="ECO:0000313" key="3">
    <source>
        <dbReference type="Proteomes" id="UP001595823"/>
    </source>
</evidence>
<dbReference type="EMBL" id="JBHSDK010000002">
    <property type="protein sequence ID" value="MFC4333861.1"/>
    <property type="molecule type" value="Genomic_DNA"/>
</dbReference>
<protein>
    <submittedName>
        <fullName evidence="2">Phage tail tube protein</fullName>
    </submittedName>
</protein>
<dbReference type="Proteomes" id="UP001595823">
    <property type="component" value="Unassembled WGS sequence"/>
</dbReference>
<evidence type="ECO:0000313" key="2">
    <source>
        <dbReference type="EMBL" id="MFC4333861.1"/>
    </source>
</evidence>
<name>A0ABV8TTJ5_9ACTN</name>
<organism evidence="2 3">
    <name type="scientific">Salininema proteolyticum</name>
    <dbReference type="NCBI Taxonomy" id="1607685"/>
    <lineage>
        <taxon>Bacteria</taxon>
        <taxon>Bacillati</taxon>
        <taxon>Actinomycetota</taxon>
        <taxon>Actinomycetes</taxon>
        <taxon>Glycomycetales</taxon>
        <taxon>Glycomycetaceae</taxon>
        <taxon>Salininema</taxon>
    </lineage>
</organism>
<gene>
    <name evidence="2" type="ORF">ACFPET_01460</name>
</gene>
<keyword evidence="3" id="KW-1185">Reference proteome</keyword>
<evidence type="ECO:0000259" key="1">
    <source>
        <dbReference type="Pfam" id="PF16461"/>
    </source>
</evidence>
<reference evidence="3" key="1">
    <citation type="journal article" date="2019" name="Int. J. Syst. Evol. Microbiol.">
        <title>The Global Catalogue of Microorganisms (GCM) 10K type strain sequencing project: providing services to taxonomists for standard genome sequencing and annotation.</title>
        <authorList>
            <consortium name="The Broad Institute Genomics Platform"/>
            <consortium name="The Broad Institute Genome Sequencing Center for Infectious Disease"/>
            <person name="Wu L."/>
            <person name="Ma J."/>
        </authorList>
    </citation>
    <scope>NUCLEOTIDE SEQUENCE [LARGE SCALE GENOMIC DNA]</scope>
    <source>
        <strain evidence="3">IBRC-M 10908</strain>
    </source>
</reference>
<dbReference type="InterPro" id="IPR032494">
    <property type="entry name" value="Phage_TTP_N"/>
</dbReference>
<accession>A0ABV8TTJ5</accession>
<feature type="domain" description="Lambda phage tail tube protein N-terminal" evidence="1">
    <location>
        <begin position="20"/>
        <end position="137"/>
    </location>
</feature>
<dbReference type="Pfam" id="PF16461">
    <property type="entry name" value="Phage_TTP_12"/>
    <property type="match status" value="1"/>
</dbReference>
<proteinExistence type="predicted"/>
<dbReference type="Gene3D" id="4.10.410.40">
    <property type="match status" value="1"/>
</dbReference>
<comment type="caution">
    <text evidence="2">The sequence shown here is derived from an EMBL/GenBank/DDBJ whole genome shotgun (WGS) entry which is preliminary data.</text>
</comment>